<evidence type="ECO:0000256" key="5">
    <source>
        <dbReference type="ARBA" id="ARBA00048763"/>
    </source>
</evidence>
<dbReference type="CDD" id="cd02440">
    <property type="entry name" value="AdoMet_MTases"/>
    <property type="match status" value="1"/>
</dbReference>
<evidence type="ECO:0000256" key="2">
    <source>
        <dbReference type="ARBA" id="ARBA00025783"/>
    </source>
</evidence>
<dbReference type="EMBL" id="CP136895">
    <property type="protein sequence ID" value="WOL10805.1"/>
    <property type="molecule type" value="Genomic_DNA"/>
</dbReference>
<evidence type="ECO:0000313" key="10">
    <source>
        <dbReference type="Proteomes" id="UP001327560"/>
    </source>
</evidence>
<comment type="catalytic activity">
    <reaction evidence="5">
        <text>a 5'-end (N(2),N(7)-dimethyl 5'-triphosphoguanosine)-ribonucleoside in snRNA + S-adenosyl-L-methionine = a 5'-end (N(2),N(2),N(7)-trimethyl 5'-triphosphoguanosine)-ribonucleoside in snRNA + S-adenosyl-L-homocysteine + H(+)</text>
        <dbReference type="Rhea" id="RHEA:78479"/>
        <dbReference type="Rhea" id="RHEA-COMP:19087"/>
        <dbReference type="Rhea" id="RHEA-COMP:19089"/>
        <dbReference type="ChEBI" id="CHEBI:15378"/>
        <dbReference type="ChEBI" id="CHEBI:57856"/>
        <dbReference type="ChEBI" id="CHEBI:59789"/>
        <dbReference type="ChEBI" id="CHEBI:167623"/>
        <dbReference type="ChEBI" id="CHEBI:172880"/>
    </reaction>
    <physiologicalReaction direction="left-to-right" evidence="5">
        <dbReference type="Rhea" id="RHEA:78480"/>
    </physiologicalReaction>
</comment>
<comment type="catalytic activity">
    <reaction evidence="3">
        <text>a 5'-end (N(2),N(7)-dimethyl 5'-triphosphoguanosine)-ribonucleoside in snoRNA + S-adenosyl-L-methionine = a 5'-end (N(2),N(2),N(7)-trimethyl 5'-triphosphoguanosine)-ribonucleoside in snoRNA + S-adenosyl-L-homocysteine + H(+)</text>
        <dbReference type="Rhea" id="RHEA:78507"/>
        <dbReference type="Rhea" id="RHEA-COMP:19088"/>
        <dbReference type="Rhea" id="RHEA-COMP:19090"/>
        <dbReference type="ChEBI" id="CHEBI:15378"/>
        <dbReference type="ChEBI" id="CHEBI:57856"/>
        <dbReference type="ChEBI" id="CHEBI:59789"/>
        <dbReference type="ChEBI" id="CHEBI:167623"/>
        <dbReference type="ChEBI" id="CHEBI:172880"/>
    </reaction>
    <physiologicalReaction direction="left-to-right" evidence="3">
        <dbReference type="Rhea" id="RHEA:78508"/>
    </physiologicalReaction>
</comment>
<keyword evidence="10" id="KW-1185">Reference proteome</keyword>
<comment type="similarity">
    <text evidence="2">Belongs to the methyltransferase superfamily. Trimethylguanosine synthase family.</text>
</comment>
<protein>
    <recommendedName>
        <fullName evidence="1">Trimethylguanosine synthase</fullName>
    </recommendedName>
    <alternativeName>
        <fullName evidence="7">Cap-specific guanine-N(2) methyltransferase</fullName>
    </alternativeName>
</protein>
<dbReference type="Pfam" id="PF09445">
    <property type="entry name" value="Methyltransf_15"/>
    <property type="match status" value="1"/>
</dbReference>
<feature type="domain" description="WW" evidence="8">
    <location>
        <begin position="265"/>
        <end position="293"/>
    </location>
</feature>
<dbReference type="SUPFAM" id="SSF53335">
    <property type="entry name" value="S-adenosyl-L-methionine-dependent methyltransferases"/>
    <property type="match status" value="1"/>
</dbReference>
<comment type="catalytic activity">
    <reaction evidence="4">
        <text>a 5'-end (N(7)-methyl 5'-triphosphoguanosine)-ribonucleoside in snoRNA + S-adenosyl-L-methionine = a 5'-end (N(2),N(7)-dimethyl 5'-triphosphoguanosine)-ribonucleoside in snoRNA + S-adenosyl-L-homocysteine + H(+)</text>
        <dbReference type="Rhea" id="RHEA:78475"/>
        <dbReference type="Rhea" id="RHEA-COMP:19086"/>
        <dbReference type="Rhea" id="RHEA-COMP:19088"/>
        <dbReference type="ChEBI" id="CHEBI:15378"/>
        <dbReference type="ChEBI" id="CHEBI:57856"/>
        <dbReference type="ChEBI" id="CHEBI:59789"/>
        <dbReference type="ChEBI" id="CHEBI:156461"/>
        <dbReference type="ChEBI" id="CHEBI:172880"/>
    </reaction>
    <physiologicalReaction direction="left-to-right" evidence="4">
        <dbReference type="Rhea" id="RHEA:78476"/>
    </physiologicalReaction>
</comment>
<dbReference type="Proteomes" id="UP001327560">
    <property type="component" value="Chromosome 6"/>
</dbReference>
<dbReference type="CDD" id="cd00201">
    <property type="entry name" value="WW"/>
    <property type="match status" value="1"/>
</dbReference>
<dbReference type="AlphaFoldDB" id="A0AAQ3KMJ1"/>
<evidence type="ECO:0000256" key="1">
    <source>
        <dbReference type="ARBA" id="ARBA00018517"/>
    </source>
</evidence>
<evidence type="ECO:0000313" key="9">
    <source>
        <dbReference type="EMBL" id="WOL10805.1"/>
    </source>
</evidence>
<evidence type="ECO:0000256" key="3">
    <source>
        <dbReference type="ARBA" id="ARBA00047418"/>
    </source>
</evidence>
<dbReference type="PANTHER" id="PTHR14741:SF32">
    <property type="entry name" value="TRIMETHYLGUANOSINE SYNTHASE"/>
    <property type="match status" value="1"/>
</dbReference>
<dbReference type="InterPro" id="IPR029063">
    <property type="entry name" value="SAM-dependent_MTases_sf"/>
</dbReference>
<gene>
    <name evidence="9" type="ORF">Cni_G19564</name>
</gene>
<evidence type="ECO:0000256" key="4">
    <source>
        <dbReference type="ARBA" id="ARBA00048740"/>
    </source>
</evidence>
<dbReference type="Gene3D" id="3.40.50.150">
    <property type="entry name" value="Vaccinia Virus protein VP39"/>
    <property type="match status" value="1"/>
</dbReference>
<accession>A0AAQ3KMJ1</accession>
<organism evidence="9 10">
    <name type="scientific">Canna indica</name>
    <name type="common">Indian-shot</name>
    <dbReference type="NCBI Taxonomy" id="4628"/>
    <lineage>
        <taxon>Eukaryota</taxon>
        <taxon>Viridiplantae</taxon>
        <taxon>Streptophyta</taxon>
        <taxon>Embryophyta</taxon>
        <taxon>Tracheophyta</taxon>
        <taxon>Spermatophyta</taxon>
        <taxon>Magnoliopsida</taxon>
        <taxon>Liliopsida</taxon>
        <taxon>Zingiberales</taxon>
        <taxon>Cannaceae</taxon>
        <taxon>Canna</taxon>
    </lineage>
</organism>
<dbReference type="FunFam" id="3.40.50.150:FF:000305">
    <property type="entry name" value="S-adenosyl-L-methionine-dependent methyltransferase superfamily protein"/>
    <property type="match status" value="1"/>
</dbReference>
<sequence>MAAAETEADGPAIRALGALFTVSHVYLCDDAKVNDLELSGSILDLEENQEEEQEEEEKESMMCITSDANVNSKQPTDDCSSKEDLELADHMAALGLPVSFGTTKQRKVATSRKKKGKLVKSKFAHEDQAPCVSKLEKENHSYANLFHDSTHSISEGEYVASNHDALGENASGSSQLDAGFTCDTSLTISKFTKIETTDKLVMEHVGYEIQTSADRAVENLDQNENIDGRSSSQDTLQELRSEFYLESPNKQDSDNPIVGWEFGNWRVIWDDYYKRNYFYNYKTQETTWYAPPGLEYLAWPCSISTSNSFSANAVEQYSDIHSICGADRDQDENITQSQSETLQENKNAINQKSSKSFPKFNYVDSLSAKVRSDSPDLITNAEEVSNNLFLHHSALINDDTTDELDSVVLLDKQEQNAANHEALNVPDALLGVAVNNCSISSSNDSHGGVEGSMMYELENNDETIVRNKWRRRRRQSQLTWEGEFEGLSANIFKYWCQRYSLFSQYDSGIKMDEEGWYSVTPEAIARHHATRSCGGVVIDCFAGVGGNTIQFAIKNHHVIAIDIDPQKLELAYHNSTIYGVNHKIDFIQGDFFKMAARLKGDTVFLSPPWGGPDYQKVQTYDIRSMLKPYDGIFLFKTASMIASKVVIFLPRNVDFNQLAELSLSVYPPWAVEVEKNILNGKFKAVTAYFTSTT</sequence>
<dbReference type="InterPro" id="IPR019012">
    <property type="entry name" value="RNA_cap_Gua-N2-MeTrfase"/>
</dbReference>
<dbReference type="PROSITE" id="PS50020">
    <property type="entry name" value="WW_DOMAIN_2"/>
    <property type="match status" value="1"/>
</dbReference>
<evidence type="ECO:0000256" key="7">
    <source>
        <dbReference type="ARBA" id="ARBA00049790"/>
    </source>
</evidence>
<dbReference type="GO" id="GO:0071164">
    <property type="term" value="F:RNA cap trimethylguanosine synthase activity"/>
    <property type="evidence" value="ECO:0007669"/>
    <property type="project" value="TreeGrafter"/>
</dbReference>
<name>A0AAQ3KMJ1_9LILI</name>
<dbReference type="GO" id="GO:0005634">
    <property type="term" value="C:nucleus"/>
    <property type="evidence" value="ECO:0007669"/>
    <property type="project" value="TreeGrafter"/>
</dbReference>
<proteinExistence type="inferred from homology"/>
<dbReference type="PANTHER" id="PTHR14741">
    <property type="entry name" value="S-ADENOSYLMETHIONINE-DEPENDENT METHYLTRANSFERASE RELATED"/>
    <property type="match status" value="1"/>
</dbReference>
<evidence type="ECO:0000259" key="8">
    <source>
        <dbReference type="PROSITE" id="PS50020"/>
    </source>
</evidence>
<dbReference type="InterPro" id="IPR001202">
    <property type="entry name" value="WW_dom"/>
</dbReference>
<comment type="catalytic activity">
    <reaction evidence="6">
        <text>a 5'-end (N(7)-methyl 5'-triphosphoguanosine)-ribonucleoside in snRNA + S-adenosyl-L-methionine = a 5'-end (N(2),N(7)-dimethyl 5'-triphosphoguanosine)-ribonucleoside in snRNA + S-adenosyl-L-homocysteine + H(+)</text>
        <dbReference type="Rhea" id="RHEA:78471"/>
        <dbReference type="Rhea" id="RHEA-COMP:19085"/>
        <dbReference type="Rhea" id="RHEA-COMP:19087"/>
        <dbReference type="ChEBI" id="CHEBI:15378"/>
        <dbReference type="ChEBI" id="CHEBI:57856"/>
        <dbReference type="ChEBI" id="CHEBI:59789"/>
        <dbReference type="ChEBI" id="CHEBI:156461"/>
        <dbReference type="ChEBI" id="CHEBI:172880"/>
    </reaction>
    <physiologicalReaction direction="left-to-right" evidence="6">
        <dbReference type="Rhea" id="RHEA:78472"/>
    </physiologicalReaction>
</comment>
<reference evidence="9 10" key="1">
    <citation type="submission" date="2023-10" db="EMBL/GenBank/DDBJ databases">
        <title>Chromosome-scale genome assembly provides insights into flower coloration mechanisms of Canna indica.</title>
        <authorList>
            <person name="Li C."/>
        </authorList>
    </citation>
    <scope>NUCLEOTIDE SEQUENCE [LARGE SCALE GENOMIC DNA]</scope>
    <source>
        <tissue evidence="9">Flower</tissue>
    </source>
</reference>
<evidence type="ECO:0000256" key="6">
    <source>
        <dbReference type="ARBA" id="ARBA00049075"/>
    </source>
</evidence>